<sequence length="304" mass="34330">MMQIDQYTRMIIVGTILGVFSRLYMLRTDYRYYPTYPHGRVIHIALGVIASGLGAVAVPSLLKKDYTAITFLTLAASQFREVRNMERQMLSNVDQMELVPRGVTYIEGIAMVFEGRNYLVIFTSFLSSLFTYLLHWWGGILAGVITIFVLSRYMSGKTVQDFAKVREGKLYFKGPYLMVDDIVIMNIGLKDTRERILKHGIGIVVEPNNPNGRTSFAHLGQRQSILHDVSTILGVYRDSGEPSLVPLAKRDLETGNVGFFLLPLDKDPKKAIEIIKKSPMLESSLRKPLQADVKPDRHMDPAGR</sequence>
<dbReference type="EMBL" id="BOQE01000001">
    <property type="protein sequence ID" value="GIM48210.1"/>
    <property type="molecule type" value="Genomic_DNA"/>
</dbReference>
<keyword evidence="2" id="KW-0812">Transmembrane</keyword>
<dbReference type="Proteomes" id="UP001057291">
    <property type="component" value="Unassembled WGS sequence"/>
</dbReference>
<gene>
    <name evidence="3" type="primary">yphB</name>
    <name evidence="3" type="ORF">DNHGIG_37590</name>
</gene>
<keyword evidence="2" id="KW-0472">Membrane</keyword>
<feature type="region of interest" description="Disordered" evidence="1">
    <location>
        <begin position="283"/>
        <end position="304"/>
    </location>
</feature>
<dbReference type="Pfam" id="PF14045">
    <property type="entry name" value="YIEGIA"/>
    <property type="match status" value="1"/>
</dbReference>
<name>A0AAV4LKC5_9BACL</name>
<organism evidence="3 4">
    <name type="scientific">Collibacillus ludicampi</name>
    <dbReference type="NCBI Taxonomy" id="2771369"/>
    <lineage>
        <taxon>Bacteria</taxon>
        <taxon>Bacillati</taxon>
        <taxon>Bacillota</taxon>
        <taxon>Bacilli</taxon>
        <taxon>Bacillales</taxon>
        <taxon>Alicyclobacillaceae</taxon>
        <taxon>Collibacillus</taxon>
    </lineage>
</organism>
<evidence type="ECO:0000313" key="4">
    <source>
        <dbReference type="Proteomes" id="UP001057291"/>
    </source>
</evidence>
<keyword evidence="2" id="KW-1133">Transmembrane helix</keyword>
<dbReference type="AlphaFoldDB" id="A0AAV4LKC5"/>
<proteinExistence type="predicted"/>
<feature type="transmembrane region" description="Helical" evidence="2">
    <location>
        <begin position="7"/>
        <end position="26"/>
    </location>
</feature>
<evidence type="ECO:0008006" key="5">
    <source>
        <dbReference type="Google" id="ProtNLM"/>
    </source>
</evidence>
<comment type="caution">
    <text evidence="3">The sequence shown here is derived from an EMBL/GenBank/DDBJ whole genome shotgun (WGS) entry which is preliminary data.</text>
</comment>
<keyword evidence="4" id="KW-1185">Reference proteome</keyword>
<dbReference type="InterPro" id="IPR025918">
    <property type="entry name" value="YIEGIA"/>
</dbReference>
<feature type="transmembrane region" description="Helical" evidence="2">
    <location>
        <begin position="41"/>
        <end position="62"/>
    </location>
</feature>
<evidence type="ECO:0000256" key="1">
    <source>
        <dbReference type="SAM" id="MobiDB-lite"/>
    </source>
</evidence>
<feature type="compositionally biased region" description="Basic and acidic residues" evidence="1">
    <location>
        <begin position="293"/>
        <end position="304"/>
    </location>
</feature>
<reference evidence="3" key="1">
    <citation type="journal article" date="2023" name="Int. J. Syst. Evol. Microbiol.">
        <title>Collibacillus ludicampi gen. nov., sp. nov., a new soil bacterium of the family Alicyclobacillaceae.</title>
        <authorList>
            <person name="Jojima T."/>
            <person name="Ioku Y."/>
            <person name="Fukuta Y."/>
            <person name="Shirasaka N."/>
            <person name="Matsumura Y."/>
            <person name="Mori M."/>
        </authorList>
    </citation>
    <scope>NUCLEOTIDE SEQUENCE</scope>
    <source>
        <strain evidence="3">TP075</strain>
    </source>
</reference>
<evidence type="ECO:0000256" key="2">
    <source>
        <dbReference type="SAM" id="Phobius"/>
    </source>
</evidence>
<accession>A0AAV4LKC5</accession>
<feature type="transmembrane region" description="Helical" evidence="2">
    <location>
        <begin position="118"/>
        <end position="150"/>
    </location>
</feature>
<evidence type="ECO:0000313" key="3">
    <source>
        <dbReference type="EMBL" id="GIM48210.1"/>
    </source>
</evidence>
<protein>
    <recommendedName>
        <fullName evidence="5">YIEGIA protein</fullName>
    </recommendedName>
</protein>